<sequence>MCPVPNKKKHLCTLLCYHYYNEVSRSQHQLAPDDDDDLGVQFDISLYYNALVDTRVRKGAIGHESHDCHMLLTMSAR</sequence>
<protein>
    <submittedName>
        <fullName evidence="1">Uncharacterized protein</fullName>
    </submittedName>
</protein>
<name>A0A0B6Z2D4_9EUPU</name>
<proteinExistence type="predicted"/>
<organism evidence="1">
    <name type="scientific">Arion vulgaris</name>
    <dbReference type="NCBI Taxonomy" id="1028688"/>
    <lineage>
        <taxon>Eukaryota</taxon>
        <taxon>Metazoa</taxon>
        <taxon>Spiralia</taxon>
        <taxon>Lophotrochozoa</taxon>
        <taxon>Mollusca</taxon>
        <taxon>Gastropoda</taxon>
        <taxon>Heterobranchia</taxon>
        <taxon>Euthyneura</taxon>
        <taxon>Panpulmonata</taxon>
        <taxon>Eupulmonata</taxon>
        <taxon>Stylommatophora</taxon>
        <taxon>Helicina</taxon>
        <taxon>Arionoidea</taxon>
        <taxon>Arionidae</taxon>
        <taxon>Arion</taxon>
    </lineage>
</organism>
<gene>
    <name evidence="1" type="primary">ORF45467</name>
</gene>
<reference evidence="1" key="1">
    <citation type="submission" date="2014-12" db="EMBL/GenBank/DDBJ databases">
        <title>Insight into the proteome of Arion vulgaris.</title>
        <authorList>
            <person name="Aradska J."/>
            <person name="Bulat T."/>
            <person name="Smidak R."/>
            <person name="Sarate P."/>
            <person name="Gangsoo J."/>
            <person name="Sialana F."/>
            <person name="Bilban M."/>
            <person name="Lubec G."/>
        </authorList>
    </citation>
    <scope>NUCLEOTIDE SEQUENCE</scope>
    <source>
        <tissue evidence="1">Skin</tissue>
    </source>
</reference>
<accession>A0A0B6Z2D4</accession>
<dbReference type="EMBL" id="HACG01015682">
    <property type="protein sequence ID" value="CEK62547.1"/>
    <property type="molecule type" value="Transcribed_RNA"/>
</dbReference>
<evidence type="ECO:0000313" key="1">
    <source>
        <dbReference type="EMBL" id="CEK62547.1"/>
    </source>
</evidence>
<dbReference type="AlphaFoldDB" id="A0A0B6Z2D4"/>